<feature type="transmembrane region" description="Helical" evidence="6">
    <location>
        <begin position="153"/>
        <end position="172"/>
    </location>
</feature>
<proteinExistence type="inferred from homology"/>
<dbReference type="PANTHER" id="PTHR46441:SF3">
    <property type="entry name" value="TRANSMEMBRANE EPIDIDYMAL FAMILY MEMBER 3"/>
    <property type="match status" value="1"/>
</dbReference>
<evidence type="ECO:0000313" key="8">
    <source>
        <dbReference type="Proteomes" id="UP000028990"/>
    </source>
</evidence>
<dbReference type="Proteomes" id="UP000028990">
    <property type="component" value="Unassembled WGS sequence"/>
</dbReference>
<feature type="transmembrane region" description="Helical" evidence="6">
    <location>
        <begin position="93"/>
        <end position="110"/>
    </location>
</feature>
<evidence type="ECO:0000256" key="6">
    <source>
        <dbReference type="SAM" id="Phobius"/>
    </source>
</evidence>
<gene>
    <name evidence="7" type="ORF">H920_05391</name>
</gene>
<evidence type="ECO:0000256" key="4">
    <source>
        <dbReference type="ARBA" id="ARBA00022989"/>
    </source>
</evidence>
<evidence type="ECO:0000313" key="7">
    <source>
        <dbReference type="EMBL" id="KFO33203.1"/>
    </source>
</evidence>
<dbReference type="Pfam" id="PF04819">
    <property type="entry name" value="DUF716"/>
    <property type="match status" value="1"/>
</dbReference>
<evidence type="ECO:0000256" key="1">
    <source>
        <dbReference type="ARBA" id="ARBA00004141"/>
    </source>
</evidence>
<accession>A0A091DRZ9</accession>
<reference evidence="7 8" key="1">
    <citation type="submission" date="2013-11" db="EMBL/GenBank/DDBJ databases">
        <title>The Damaraland mole rat (Fukomys damarensis) genome and evolution of African mole rats.</title>
        <authorList>
            <person name="Gladyshev V.N."/>
            <person name="Fang X."/>
        </authorList>
    </citation>
    <scope>NUCLEOTIDE SEQUENCE [LARGE SCALE GENOMIC DNA]</scope>
    <source>
        <tissue evidence="7">Liver</tissue>
    </source>
</reference>
<dbReference type="eggNOG" id="ENOG502RZC7">
    <property type="taxonomic scope" value="Eukaryota"/>
</dbReference>
<comment type="subcellular location">
    <subcellularLocation>
        <location evidence="1">Membrane</location>
        <topology evidence="1">Multi-pass membrane protein</topology>
    </subcellularLocation>
</comment>
<feature type="transmembrane region" description="Helical" evidence="6">
    <location>
        <begin position="192"/>
        <end position="215"/>
    </location>
</feature>
<dbReference type="PANTHER" id="PTHR46441">
    <property type="entry name" value="TRANSMEMBRANE EPIDIDYMAL FAMILY MEMBER 3"/>
    <property type="match status" value="1"/>
</dbReference>
<dbReference type="AlphaFoldDB" id="A0A091DRZ9"/>
<name>A0A091DRZ9_FUKDA</name>
<evidence type="ECO:0000256" key="2">
    <source>
        <dbReference type="ARBA" id="ARBA00006948"/>
    </source>
</evidence>
<dbReference type="GO" id="GO:0016020">
    <property type="term" value="C:membrane"/>
    <property type="evidence" value="ECO:0007669"/>
    <property type="project" value="UniProtKB-SubCell"/>
</dbReference>
<evidence type="ECO:0000256" key="3">
    <source>
        <dbReference type="ARBA" id="ARBA00022692"/>
    </source>
</evidence>
<keyword evidence="5 6" id="KW-0472">Membrane</keyword>
<feature type="transmembrane region" description="Helical" evidence="6">
    <location>
        <begin position="122"/>
        <end position="141"/>
    </location>
</feature>
<dbReference type="EMBL" id="KN122104">
    <property type="protein sequence ID" value="KFO33203.1"/>
    <property type="molecule type" value="Genomic_DNA"/>
</dbReference>
<keyword evidence="8" id="KW-1185">Reference proteome</keyword>
<protein>
    <submittedName>
        <fullName evidence="7">Transmembrane epididymal protein 1</fullName>
    </submittedName>
</protein>
<dbReference type="InterPro" id="IPR006904">
    <property type="entry name" value="DUF716"/>
</dbReference>
<organism evidence="7 8">
    <name type="scientific">Fukomys damarensis</name>
    <name type="common">Damaraland mole rat</name>
    <name type="synonym">Cryptomys damarensis</name>
    <dbReference type="NCBI Taxonomy" id="885580"/>
    <lineage>
        <taxon>Eukaryota</taxon>
        <taxon>Metazoa</taxon>
        <taxon>Chordata</taxon>
        <taxon>Craniata</taxon>
        <taxon>Vertebrata</taxon>
        <taxon>Euteleostomi</taxon>
        <taxon>Mammalia</taxon>
        <taxon>Eutheria</taxon>
        <taxon>Euarchontoglires</taxon>
        <taxon>Glires</taxon>
        <taxon>Rodentia</taxon>
        <taxon>Hystricomorpha</taxon>
        <taxon>Bathyergidae</taxon>
        <taxon>Fukomys</taxon>
    </lineage>
</organism>
<comment type="similarity">
    <text evidence="2">Belongs to the TMEM45 family.</text>
</comment>
<keyword evidence="4 6" id="KW-1133">Transmembrane helix</keyword>
<sequence>MFQPTVCSPLEWELGDCSKITSDSQLPPDGSWPVLTLEESAVRGTLDHSFIRSSSRLRPYMELFRFFLPWKVGWWTSSARGYLARQNVKLERAAEALAFYVVVLLMAAHIENRSTLEIRVHILFMVPTFLVALMLNIEVWVPDQPPVWVFKTWMGLVLSSWLLQLCVVLYTPPSGQPWRTNNPTDMAFLTTFFCWHLGLMAVLLAAIYGLCSLWFRHYPSWMGCAGATYKTCPTEASSEELERLREEDELQNGGV</sequence>
<keyword evidence="3 6" id="KW-0812">Transmembrane</keyword>
<evidence type="ECO:0000256" key="5">
    <source>
        <dbReference type="ARBA" id="ARBA00023136"/>
    </source>
</evidence>